<keyword evidence="1" id="KW-0472">Membrane</keyword>
<dbReference type="PANTHER" id="PTHR31562:SF4">
    <property type="entry name" value="DUF268 DOMAIN-CONTAINING PROTEIN-RELATED"/>
    <property type="match status" value="1"/>
</dbReference>
<name>A0AA36H8X2_CYLNA</name>
<comment type="caution">
    <text evidence="2">The sequence shown here is derived from an EMBL/GenBank/DDBJ whole genome shotgun (WGS) entry which is preliminary data.</text>
</comment>
<protein>
    <submittedName>
        <fullName evidence="2">Uncharacterized protein</fullName>
    </submittedName>
</protein>
<feature type="transmembrane region" description="Helical" evidence="1">
    <location>
        <begin position="12"/>
        <end position="36"/>
    </location>
</feature>
<dbReference type="InterPro" id="IPR029044">
    <property type="entry name" value="Nucleotide-diphossugar_trans"/>
</dbReference>
<dbReference type="EMBL" id="CATQJL010000316">
    <property type="protein sequence ID" value="CAJ0606264.1"/>
    <property type="molecule type" value="Genomic_DNA"/>
</dbReference>
<dbReference type="Pfam" id="PF03314">
    <property type="entry name" value="DUF273"/>
    <property type="match status" value="1"/>
</dbReference>
<organism evidence="2 3">
    <name type="scientific">Cylicocyclus nassatus</name>
    <name type="common">Nematode worm</name>
    <dbReference type="NCBI Taxonomy" id="53992"/>
    <lineage>
        <taxon>Eukaryota</taxon>
        <taxon>Metazoa</taxon>
        <taxon>Ecdysozoa</taxon>
        <taxon>Nematoda</taxon>
        <taxon>Chromadorea</taxon>
        <taxon>Rhabditida</taxon>
        <taxon>Rhabditina</taxon>
        <taxon>Rhabditomorpha</taxon>
        <taxon>Strongyloidea</taxon>
        <taxon>Strongylidae</taxon>
        <taxon>Cylicocyclus</taxon>
    </lineage>
</organism>
<reference evidence="2" key="1">
    <citation type="submission" date="2023-07" db="EMBL/GenBank/DDBJ databases">
        <authorList>
            <consortium name="CYATHOMIX"/>
        </authorList>
    </citation>
    <scope>NUCLEOTIDE SEQUENCE</scope>
    <source>
        <strain evidence="2">N/A</strain>
    </source>
</reference>
<keyword evidence="1" id="KW-0812">Transmembrane</keyword>
<dbReference type="AlphaFoldDB" id="A0AA36H8X2"/>
<evidence type="ECO:0000313" key="2">
    <source>
        <dbReference type="EMBL" id="CAJ0606264.1"/>
    </source>
</evidence>
<keyword evidence="1" id="KW-1133">Transmembrane helix</keyword>
<evidence type="ECO:0000313" key="3">
    <source>
        <dbReference type="Proteomes" id="UP001176961"/>
    </source>
</evidence>
<dbReference type="Proteomes" id="UP001176961">
    <property type="component" value="Unassembled WGS sequence"/>
</dbReference>
<evidence type="ECO:0000256" key="1">
    <source>
        <dbReference type="SAM" id="Phobius"/>
    </source>
</evidence>
<proteinExistence type="predicted"/>
<dbReference type="Gene3D" id="3.90.550.10">
    <property type="entry name" value="Spore Coat Polysaccharide Biosynthesis Protein SpsA, Chain A"/>
    <property type="match status" value="1"/>
</dbReference>
<sequence length="377" mass="44399">MLRTMRRSKMRYILPGLSAVGFVMLIAKLSVLNYYYRTGANKSPNMADVAIKKDIAILNIIRSGSEKAKYKTAMDSMECYAIRNNYPYLELHGEDFKALCGQDDIHIHFQRHCIVAHILETYNFTWVFLTEGDIGVVNEKKMLEEYVKEHADIVFYDRFFSFEVTAGSYFARKSNFSLAFLRGWADYSFRLPKTFGVLDNEAIHMWLVEMLAPNAPLAPVCWLLWRTARNFETLSYFTVCCREAVKNVTLSQIYIYKRGEAWVRDGWLTNSHWNPQRDFMFHGLKEKDKKRFVATQKNVVDGPWFYPWFDTLRAPLNLNKCKGGEQTWNHEAALITSKQAIDSHLEQWRRRVELEYHKKLLSVQRMANRLYTAYYRL</sequence>
<keyword evidence="3" id="KW-1185">Reference proteome</keyword>
<dbReference type="InterPro" id="IPR004988">
    <property type="entry name" value="DUF273"/>
</dbReference>
<accession>A0AA36H8X2</accession>
<gene>
    <name evidence="2" type="ORF">CYNAS_LOCUS18247</name>
</gene>
<dbReference type="PANTHER" id="PTHR31562">
    <property type="entry name" value="PROTEIN CBG18972"/>
    <property type="match status" value="1"/>
</dbReference>